<protein>
    <submittedName>
        <fullName evidence="1">DUF1491 family protein</fullName>
    </submittedName>
</protein>
<gene>
    <name evidence="1" type="ORF">GSH16_00750</name>
</gene>
<sequence>MPRWGSTSPTAADAAAVARLATEFWVQAYLAVLRQSDIPAFVTAHGDDTAGAVFVKVNSLDGQARAMQRSYDLDGNRVWVTLADGAEAEVDAALDRQRGFDPDIWIIEVEDRAGRALLDLPGLDG</sequence>
<dbReference type="Pfam" id="PF07372">
    <property type="entry name" value="DUF1491"/>
    <property type="match status" value="1"/>
</dbReference>
<dbReference type="EMBL" id="WUWG01000001">
    <property type="protein sequence ID" value="MXU63955.1"/>
    <property type="molecule type" value="Genomic_DNA"/>
</dbReference>
<reference evidence="1 2" key="1">
    <citation type="submission" date="2019-12" db="EMBL/GenBank/DDBJ databases">
        <title>Strain KN286 was isolated from seawater, which was collected from Caroline Seamount in the tropical western Pacific.</title>
        <authorList>
            <person name="Wang Q."/>
        </authorList>
    </citation>
    <scope>NUCLEOTIDE SEQUENCE [LARGE SCALE GENOMIC DNA]</scope>
    <source>
        <strain evidence="1 2">KN286</strain>
    </source>
</reference>
<evidence type="ECO:0000313" key="2">
    <source>
        <dbReference type="Proteomes" id="UP000436016"/>
    </source>
</evidence>
<evidence type="ECO:0000313" key="1">
    <source>
        <dbReference type="EMBL" id="MXU63955.1"/>
    </source>
</evidence>
<dbReference type="Gene3D" id="3.40.1530.20">
    <property type="entry name" value="Protein of unknown function (DUF1491)"/>
    <property type="match status" value="1"/>
</dbReference>
<dbReference type="InterPro" id="IPR009964">
    <property type="entry name" value="DUF1491"/>
</dbReference>
<name>A0A6B0TQ87_9RHOB</name>
<comment type="caution">
    <text evidence="1">The sequence shown here is derived from an EMBL/GenBank/DDBJ whole genome shotgun (WGS) entry which is preliminary data.</text>
</comment>
<organism evidence="1 2">
    <name type="scientific">Oceanomicrobium pacificus</name>
    <dbReference type="NCBI Taxonomy" id="2692916"/>
    <lineage>
        <taxon>Bacteria</taxon>
        <taxon>Pseudomonadati</taxon>
        <taxon>Pseudomonadota</taxon>
        <taxon>Alphaproteobacteria</taxon>
        <taxon>Rhodobacterales</taxon>
        <taxon>Paracoccaceae</taxon>
        <taxon>Oceanomicrobium</taxon>
    </lineage>
</organism>
<keyword evidence="2" id="KW-1185">Reference proteome</keyword>
<dbReference type="AlphaFoldDB" id="A0A6B0TQ87"/>
<accession>A0A6B0TQ87</accession>
<proteinExistence type="predicted"/>
<dbReference type="Proteomes" id="UP000436016">
    <property type="component" value="Unassembled WGS sequence"/>
</dbReference>